<reference evidence="1 2" key="1">
    <citation type="submission" date="2011-08" db="EMBL/GenBank/DDBJ databases">
        <authorList>
            <person name="Lin Y."/>
            <person name="Hao X."/>
            <person name="Johnstone L."/>
            <person name="Miller S.J."/>
            <person name="Wei G."/>
            <person name="Rensing C."/>
        </authorList>
    </citation>
    <scope>NUCLEOTIDE SEQUENCE [LARGE SCALE GENOMIC DNA]</scope>
    <source>
        <strain evidence="1 2">K42</strain>
    </source>
</reference>
<accession>G2GPL9</accession>
<dbReference type="RefSeq" id="WP_007506073.1">
    <property type="nucleotide sequence ID" value="NZ_AGBF01000399.1"/>
</dbReference>
<protein>
    <submittedName>
        <fullName evidence="1">Xylan 1,4-beta-xylosidase</fullName>
    </submittedName>
</protein>
<dbReference type="InterPro" id="IPR051923">
    <property type="entry name" value="Glycosyl_Hydrolase_39"/>
</dbReference>
<feature type="non-terminal residue" evidence="1">
    <location>
        <position position="1"/>
    </location>
</feature>
<comment type="caution">
    <text evidence="1">The sequence shown here is derived from an EMBL/GenBank/DDBJ whole genome shotgun (WGS) entry which is preliminary data.</text>
</comment>
<proteinExistence type="predicted"/>
<dbReference type="Gene3D" id="3.20.20.80">
    <property type="entry name" value="Glycosidases"/>
    <property type="match status" value="1"/>
</dbReference>
<dbReference type="InterPro" id="IPR017853">
    <property type="entry name" value="GH"/>
</dbReference>
<evidence type="ECO:0000313" key="1">
    <source>
        <dbReference type="EMBL" id="EGX54547.1"/>
    </source>
</evidence>
<dbReference type="PANTHER" id="PTHR12631:SF10">
    <property type="entry name" value="BETA-XYLOSIDASE-LIKE PROTEIN-RELATED"/>
    <property type="match status" value="1"/>
</dbReference>
<keyword evidence="2" id="KW-1185">Reference proteome</keyword>
<name>G2GPL9_9ACTN</name>
<dbReference type="AlphaFoldDB" id="G2GPL9"/>
<gene>
    <name evidence="1" type="ORF">SZN_37406</name>
</gene>
<evidence type="ECO:0000313" key="2">
    <source>
        <dbReference type="Proteomes" id="UP000004217"/>
    </source>
</evidence>
<organism evidence="1 2">
    <name type="scientific">Streptomyces zinciresistens K42</name>
    <dbReference type="NCBI Taxonomy" id="700597"/>
    <lineage>
        <taxon>Bacteria</taxon>
        <taxon>Bacillati</taxon>
        <taxon>Actinomycetota</taxon>
        <taxon>Actinomycetes</taxon>
        <taxon>Kitasatosporales</taxon>
        <taxon>Streptomycetaceae</taxon>
        <taxon>Streptomyces</taxon>
    </lineage>
</organism>
<dbReference type="GO" id="GO:0004553">
    <property type="term" value="F:hydrolase activity, hydrolyzing O-glycosyl compounds"/>
    <property type="evidence" value="ECO:0007669"/>
    <property type="project" value="TreeGrafter"/>
</dbReference>
<dbReference type="Proteomes" id="UP000004217">
    <property type="component" value="Unassembled WGS sequence"/>
</dbReference>
<dbReference type="EMBL" id="AGBF01000399">
    <property type="protein sequence ID" value="EGX54547.1"/>
    <property type="molecule type" value="Genomic_DNA"/>
</dbReference>
<sequence length="444" mass="48056">PGPRWRVGAVGAVAAALALVVALVVALGVGRSGTPAAPPAALGWGVTHTQYSAADGDPATVGAALDALSARSLPQNQHIMGWGADNPEPAPGRYDFTSLDERMRLVRRTGGTPVITLCCAPDWMKGGTPGRTDWSRRSLEKAPGPEHYGDFADLAATVARRYPYVRYFLVWNEFKGFFDDAVQRWDYEGYTRFYNGVYRALKGVDARNRVGGPYLNMDSLPPGSTRFASGLKGPWGSVDQRVLDAFGYWNRKKAGADFVVVDGSSSPRGSSPRPDAFGAVGKFTAVGRWLRQRTSLPLWWAEYYVEPQTDAATADPRNAARSIALQAAALTAIAEGGAGTAFYWNPQKRHAPCDVCLWNSTGTARASGGTLPMMGLLRSFDREFPPGSVRRPVRVTGAGAADVRVLADDRAVLVVNTRDRPVRVAVDGRDVRLRGYQVRWLTRG</sequence>
<dbReference type="SUPFAM" id="SSF51445">
    <property type="entry name" value="(Trans)glycosidases"/>
    <property type="match status" value="1"/>
</dbReference>
<dbReference type="PANTHER" id="PTHR12631">
    <property type="entry name" value="ALPHA-L-IDURONIDASE"/>
    <property type="match status" value="1"/>
</dbReference>
<dbReference type="PATRIC" id="fig|700597.3.peg.7230"/>